<evidence type="ECO:0000313" key="3">
    <source>
        <dbReference type="Proteomes" id="UP001152795"/>
    </source>
</evidence>
<protein>
    <submittedName>
        <fullName evidence="2">Fanconi anemia group I -like</fullName>
    </submittedName>
</protein>
<dbReference type="Pfam" id="PF14679">
    <property type="entry name" value="FANCI_HD1"/>
    <property type="match status" value="1"/>
</dbReference>
<dbReference type="EMBL" id="CACRXK020000427">
    <property type="protein sequence ID" value="CAB3981775.1"/>
    <property type="molecule type" value="Genomic_DNA"/>
</dbReference>
<feature type="region of interest" description="Disordered" evidence="1">
    <location>
        <begin position="1304"/>
        <end position="1330"/>
    </location>
</feature>
<dbReference type="InterPro" id="IPR029314">
    <property type="entry name" value="FANCI_S4"/>
</dbReference>
<keyword evidence="3" id="KW-1185">Reference proteome</keyword>
<dbReference type="Pfam" id="PF14680">
    <property type="entry name" value="FANCI_HD2"/>
    <property type="match status" value="1"/>
</dbReference>
<dbReference type="Proteomes" id="UP001152795">
    <property type="component" value="Unassembled WGS sequence"/>
</dbReference>
<name>A0A7D9DBJ9_PARCT</name>
<dbReference type="InterPro" id="IPR026171">
    <property type="entry name" value="FANCI"/>
</dbReference>
<proteinExistence type="predicted"/>
<dbReference type="InterPro" id="IPR029312">
    <property type="entry name" value="FANCI_HD2"/>
</dbReference>
<dbReference type="Pfam" id="PF14678">
    <property type="entry name" value="FANCI_S4"/>
    <property type="match status" value="1"/>
</dbReference>
<accession>A0A7D9DBJ9</accession>
<dbReference type="PANTHER" id="PTHR21818:SF0">
    <property type="entry name" value="FANCONI ANEMIA GROUP I PROTEIN"/>
    <property type="match status" value="1"/>
</dbReference>
<dbReference type="GO" id="GO:0006281">
    <property type="term" value="P:DNA repair"/>
    <property type="evidence" value="ECO:0007669"/>
    <property type="project" value="InterPro"/>
</dbReference>
<evidence type="ECO:0000256" key="1">
    <source>
        <dbReference type="SAM" id="MobiDB-lite"/>
    </source>
</evidence>
<sequence>MASKTEQSIISLAKQENNDELVRILNGIKLEKLGSILTSRTNENHGDVAKLLRASFQGSPCSDEEGLQRRSFLFNHCMNILSDTDISAKLATEYAGILFLEIDKTSSELLCELADKIVESIRKGLLKNGRVVQLFPKILSSIASRDSVPLSSDGGGELSGIQYKSQMINTLCSTKWHSSCVIHLANMFREVSLTNEELKFVIEKILRMFKSLELEEIPPVVYQLLILCSKGHRICVLEGVITYFTQLDIESVQNEQQQRDEEFQGISTDQLRHTEGNVILHITFAVKQDQQLGKEFVKYLKACQQRPQKILTAFNLAIALSVAQIHRFEEPIFDVLKAAVLKSFKSIKLRSASKWMQDNVESIPDISKEILQTVQNSMFGWDHVAQGIVQLGFYLMDTFGSKNNDASNTGQCSPQQESCQLGSLILLKTFKVHDMIRTEILEQIFNRLLTKATSTSTHYIDLLQKAVASNPQALLDSLSKVKEVFEYLSCLPFATAQGLLQAVLPLMKISITLRDSLMLVLRKAMFSRNLESRKIAVSGFLIVLKHFKVRGSNITSSQSLSQSSQSSASSHIQVDVHNTSRGSNTGNEALCLEILGGLRRCFNQQADIRVLLYEGLCDVLGSNSELQQAALEIVHKHFLKYYEHDDEILPPLNLDPCLTASGDQVFLAEPLGHLLCLLQQSLVRSLKNSEQDERMDEDGEEELNYFTEKLQELFTSLTQRMNKSELEDFELDKSADYSMANGVGIKNNIFACLVLGILEVLMEHTFIAGDFSQESCEMVLQLFTKYWKLSSVLKGTNLSQGKKARQSSSKQIARSMFSLSATANILKAILSDNLPSHQAGLDILRNSGDFDQYILTVSHQKLTQINDNGNCDGVGGKDVEHIYRQCTKIARVLLKMVNGESCITKKSEKIINQSLHGVFLVINIIGNRYRTKMQKFLAALDQDNEEAEAVVDENELIHRHIKKFQRLVVTTLASPNDTMTLKDIPHMVNIISLLTRCLKPGLDHLSQVQSWAKRICVEHNIDDAIVSKSLVSFMTSLTAQCCNKLILEKEMSADIHKQLGDIDEDIEMTDDSYFAIVNPRTAAPNVLMVLLSQIDKVLDEIDWFMAKIKADKAKTALESQEDENDASPSSPKDDLEKSLCGRITSIVHVFHELVQSAIPVGSCTELLLKTLTKFYCTLGVIAKYYLYLYAQKTGQATPSFEKMVKRSGTQLSQHVYAFLTYVQTAEQETRGKGKDKDSSKTGNLTKVRVLKELKSVPNLIYAVEQYERYLIQLTKKSKINFMEHFKRSTSRDFRINCATLDAALREESSEEDEEDTTKENEEPPKKKGKK</sequence>
<dbReference type="OrthoDB" id="195089at2759"/>
<dbReference type="Pfam" id="PF14675">
    <property type="entry name" value="FANCI_S1"/>
    <property type="match status" value="1"/>
</dbReference>
<dbReference type="GO" id="GO:0070182">
    <property type="term" value="F:DNA polymerase binding"/>
    <property type="evidence" value="ECO:0007669"/>
    <property type="project" value="TreeGrafter"/>
</dbReference>
<feature type="compositionally biased region" description="Basic and acidic residues" evidence="1">
    <location>
        <begin position="1317"/>
        <end position="1330"/>
    </location>
</feature>
<reference evidence="2" key="1">
    <citation type="submission" date="2020-04" db="EMBL/GenBank/DDBJ databases">
        <authorList>
            <person name="Alioto T."/>
            <person name="Alioto T."/>
            <person name="Gomez Garrido J."/>
        </authorList>
    </citation>
    <scope>NUCLEOTIDE SEQUENCE</scope>
    <source>
        <strain evidence="2">A484AB</strain>
    </source>
</reference>
<gene>
    <name evidence="2" type="ORF">PACLA_8A022545</name>
</gene>
<dbReference type="InterPro" id="IPR029310">
    <property type="entry name" value="FANCI_HD1"/>
</dbReference>
<comment type="caution">
    <text evidence="2">The sequence shown here is derived from an EMBL/GenBank/DDBJ whole genome shotgun (WGS) entry which is preliminary data.</text>
</comment>
<dbReference type="InterPro" id="IPR029315">
    <property type="entry name" value="FANCI_S2"/>
</dbReference>
<evidence type="ECO:0000313" key="2">
    <source>
        <dbReference type="EMBL" id="CAB3981775.1"/>
    </source>
</evidence>
<dbReference type="InterPro" id="IPR029308">
    <property type="entry name" value="FANCI_S1"/>
</dbReference>
<organism evidence="2 3">
    <name type="scientific">Paramuricea clavata</name>
    <name type="common">Red gorgonian</name>
    <name type="synonym">Violescent sea-whip</name>
    <dbReference type="NCBI Taxonomy" id="317549"/>
    <lineage>
        <taxon>Eukaryota</taxon>
        <taxon>Metazoa</taxon>
        <taxon>Cnidaria</taxon>
        <taxon>Anthozoa</taxon>
        <taxon>Octocorallia</taxon>
        <taxon>Malacalcyonacea</taxon>
        <taxon>Plexauridae</taxon>
        <taxon>Paramuricea</taxon>
    </lineage>
</organism>
<dbReference type="InterPro" id="IPR029313">
    <property type="entry name" value="FANCI_S3"/>
</dbReference>
<dbReference type="PANTHER" id="PTHR21818">
    <property type="entry name" value="BC025462 PROTEIN"/>
    <property type="match status" value="1"/>
</dbReference>
<dbReference type="Pfam" id="PF14677">
    <property type="entry name" value="FANCI_S3"/>
    <property type="match status" value="1"/>
</dbReference>
<dbReference type="Pfam" id="PF14676">
    <property type="entry name" value="FANCI_S2"/>
    <property type="match status" value="1"/>
</dbReference>